<feature type="region of interest" description="Disordered" evidence="10">
    <location>
        <begin position="387"/>
        <end position="406"/>
    </location>
</feature>
<evidence type="ECO:0000256" key="1">
    <source>
        <dbReference type="ARBA" id="ARBA00004300"/>
    </source>
</evidence>
<organism evidence="11 12">
    <name type="scientific">Porites lobata</name>
    <dbReference type="NCBI Taxonomy" id="104759"/>
    <lineage>
        <taxon>Eukaryota</taxon>
        <taxon>Metazoa</taxon>
        <taxon>Cnidaria</taxon>
        <taxon>Anthozoa</taxon>
        <taxon>Hexacorallia</taxon>
        <taxon>Scleractinia</taxon>
        <taxon>Fungiina</taxon>
        <taxon>Poritidae</taxon>
        <taxon>Porites</taxon>
    </lineage>
</organism>
<reference evidence="11 12" key="1">
    <citation type="submission" date="2022-05" db="EMBL/GenBank/DDBJ databases">
        <authorList>
            <consortium name="Genoscope - CEA"/>
            <person name="William W."/>
        </authorList>
    </citation>
    <scope>NUCLEOTIDE SEQUENCE [LARGE SCALE GENOMIC DNA]</scope>
</reference>
<evidence type="ECO:0000256" key="5">
    <source>
        <dbReference type="ARBA" id="ARBA00022803"/>
    </source>
</evidence>
<dbReference type="PANTHER" id="PTHR14594">
    <property type="entry name" value="CENTROSOMAL PROTEIN OF 70 KDA"/>
    <property type="match status" value="1"/>
</dbReference>
<evidence type="ECO:0000256" key="10">
    <source>
        <dbReference type="SAM" id="MobiDB-lite"/>
    </source>
</evidence>
<comment type="function">
    <text evidence="8">Plays a role in the organization of both preexisting and nascent microtubules in interphase cells. During mitosis, required for the organization and orientation of the mitotic spindle.</text>
</comment>
<keyword evidence="5" id="KW-0802">TPR repeat</keyword>
<comment type="subunit">
    <text evidence="2">Directly interacts with tubulin-gamma; this interaction determines centrosomal localization.</text>
</comment>
<evidence type="ECO:0000256" key="4">
    <source>
        <dbReference type="ARBA" id="ARBA00022490"/>
    </source>
</evidence>
<dbReference type="Proteomes" id="UP001159405">
    <property type="component" value="Unassembled WGS sequence"/>
</dbReference>
<dbReference type="EMBL" id="CALNXK010000276">
    <property type="protein sequence ID" value="CAH3180452.1"/>
    <property type="molecule type" value="Genomic_DNA"/>
</dbReference>
<evidence type="ECO:0000256" key="7">
    <source>
        <dbReference type="ARBA" id="ARBA00023212"/>
    </source>
</evidence>
<protein>
    <recommendedName>
        <fullName evidence="3">Centrosomal protein of 70 kDa</fullName>
    </recommendedName>
</protein>
<evidence type="ECO:0000256" key="6">
    <source>
        <dbReference type="ARBA" id="ARBA00023054"/>
    </source>
</evidence>
<dbReference type="InterPro" id="IPR037692">
    <property type="entry name" value="CEP70"/>
</dbReference>
<feature type="coiled-coil region" evidence="9">
    <location>
        <begin position="120"/>
        <end position="207"/>
    </location>
</feature>
<keyword evidence="7" id="KW-0206">Cytoskeleton</keyword>
<evidence type="ECO:0000256" key="3">
    <source>
        <dbReference type="ARBA" id="ARBA00018408"/>
    </source>
</evidence>
<name>A0ABN8RMH8_9CNID</name>
<keyword evidence="4" id="KW-0963">Cytoplasm</keyword>
<gene>
    <name evidence="11" type="ORF">PLOB_00023322</name>
</gene>
<proteinExistence type="predicted"/>
<feature type="compositionally biased region" description="Basic and acidic residues" evidence="10">
    <location>
        <begin position="392"/>
        <end position="401"/>
    </location>
</feature>
<keyword evidence="12" id="KW-1185">Reference proteome</keyword>
<feature type="region of interest" description="Disordered" evidence="10">
    <location>
        <begin position="250"/>
        <end position="282"/>
    </location>
</feature>
<evidence type="ECO:0000256" key="2">
    <source>
        <dbReference type="ARBA" id="ARBA00011832"/>
    </source>
</evidence>
<comment type="caution">
    <text evidence="11">The sequence shown here is derived from an EMBL/GenBank/DDBJ whole genome shotgun (WGS) entry which is preliminary data.</text>
</comment>
<comment type="subcellular location">
    <subcellularLocation>
        <location evidence="1">Cytoplasm</location>
        <location evidence="1">Cytoskeleton</location>
        <location evidence="1">Microtubule organizing center</location>
        <location evidence="1">Centrosome</location>
    </subcellularLocation>
</comment>
<feature type="coiled-coil region" evidence="9">
    <location>
        <begin position="314"/>
        <end position="352"/>
    </location>
</feature>
<evidence type="ECO:0000313" key="11">
    <source>
        <dbReference type="EMBL" id="CAH3180452.1"/>
    </source>
</evidence>
<evidence type="ECO:0000256" key="8">
    <source>
        <dbReference type="ARBA" id="ARBA00025273"/>
    </source>
</evidence>
<evidence type="ECO:0000256" key="9">
    <source>
        <dbReference type="SAM" id="Coils"/>
    </source>
</evidence>
<dbReference type="PANTHER" id="PTHR14594:SF1">
    <property type="entry name" value="CENTROSOMAL PROTEIN OF 70 KDA"/>
    <property type="match status" value="1"/>
</dbReference>
<keyword evidence="6 9" id="KW-0175">Coiled coil</keyword>
<feature type="compositionally biased region" description="Polar residues" evidence="10">
    <location>
        <begin position="258"/>
        <end position="282"/>
    </location>
</feature>
<sequence length="702" mass="82064">MEVQLWSAIDLPQVRTHKIHKEDTDMLASDTEESEETPKTAGVIAEWSEVNRKLRHHGFQPVMVLPSSRLQHLPGEAVVLEEFTSKNLQHTLDKLMTDCDRRQSMVQELISSSHRIQRDADEERNRVYRFEMEIRNLQRELEEEKLKTQEMERVRLVELQHHGEEVQELKRSKAELAALHGQLEHKVSQREAEITRLQREYQELIKVWFCVLSFKYFVHFLQCNFFMLLNMIDSYESQLSRVQQEVGHLEKKTEMHSKPSSVDSFGDQKSTSQSDSNGDSFSQKGAITQRVKAFLQYHSDMEKKSWAFYPLTLYVVLKNQLREFNNTLEKQLRESKKLIKLLESENTHLKMELESRPNRDHWKNARKYNKKLEKILAENNLSLPRKMKQKEKRAVETEAKPSSKPQRYRTNIEDIDFLPIDVCREYLKEVCGILEINNLQGMEDKVNSLKLPAQSYPAMEKLIRNIMELLSSKDCPSAMLSEDIFSQSSHEFHCERAWKNVVPVLRKWLNELTGLKAKMSIRQLSSHLMPWKQAGVFQGDHKGYSRVHRLKEAVDALCQEKRASPSEIQTDQEPSLDHLKSIVAHFQKLFDVYSIEGIFPRMNEIYMQLGETYNSMNNMRDLLGLEPTCKSSDVVNAVAKLSKAKHLLMVEDLPGIIKRLDQYDEFFPAFQSLVSELKRLLRVQEMDEIITAVTALVKFPPY</sequence>
<accession>A0ABN8RMH8</accession>
<evidence type="ECO:0000313" key="12">
    <source>
        <dbReference type="Proteomes" id="UP001159405"/>
    </source>
</evidence>